<feature type="region of interest" description="Disordered" evidence="1">
    <location>
        <begin position="37"/>
        <end position="76"/>
    </location>
</feature>
<dbReference type="VEuPathDB" id="FungiDB:BCV72DRAFT_308576"/>
<reference evidence="2" key="1">
    <citation type="journal article" date="2016" name="Proc. Natl. Acad. Sci. U.S.A.">
        <title>Lipid metabolic changes in an early divergent fungus govern the establishment of a mutualistic symbiosis with endobacteria.</title>
        <authorList>
            <person name="Lastovetsky O.A."/>
            <person name="Gaspar M.L."/>
            <person name="Mondo S.J."/>
            <person name="LaButti K.M."/>
            <person name="Sandor L."/>
            <person name="Grigoriev I.V."/>
            <person name="Henry S.A."/>
            <person name="Pawlowska T.E."/>
        </authorList>
    </citation>
    <scope>NUCLEOTIDE SEQUENCE [LARGE SCALE GENOMIC DNA]</scope>
    <source>
        <strain evidence="2">ATCC 52814</strain>
    </source>
</reference>
<evidence type="ECO:0000313" key="2">
    <source>
        <dbReference type="EMBL" id="ORE03044.1"/>
    </source>
</evidence>
<dbReference type="Proteomes" id="UP000242414">
    <property type="component" value="Unassembled WGS sequence"/>
</dbReference>
<dbReference type="EMBL" id="KV922020">
    <property type="protein sequence ID" value="ORE03044.1"/>
    <property type="molecule type" value="Genomic_DNA"/>
</dbReference>
<accession>A0A1X0QTE4</accession>
<name>A0A1X0QTE4_RHIZD</name>
<sequence length="129" mass="13890">MERFLRKQTALVRENTIAIQQEIQVLPDVNCSTSFRVSSHDTTHRSMSPSIDGNATSIASNSDNQEANDCQDSVNTPALADSVLNSSCLVATDNENSTDDSASADMTRHILLTPSLCSSSVNAQLIRCS</sequence>
<gene>
    <name evidence="2" type="ORF">BCV72DRAFT_308576</name>
</gene>
<organism evidence="2">
    <name type="scientific">Rhizopus microsporus var. microsporus</name>
    <dbReference type="NCBI Taxonomy" id="86635"/>
    <lineage>
        <taxon>Eukaryota</taxon>
        <taxon>Fungi</taxon>
        <taxon>Fungi incertae sedis</taxon>
        <taxon>Mucoromycota</taxon>
        <taxon>Mucoromycotina</taxon>
        <taxon>Mucoromycetes</taxon>
        <taxon>Mucorales</taxon>
        <taxon>Mucorineae</taxon>
        <taxon>Rhizopodaceae</taxon>
        <taxon>Rhizopus</taxon>
    </lineage>
</organism>
<protein>
    <submittedName>
        <fullName evidence="2">Uncharacterized protein</fullName>
    </submittedName>
</protein>
<evidence type="ECO:0000256" key="1">
    <source>
        <dbReference type="SAM" id="MobiDB-lite"/>
    </source>
</evidence>
<proteinExistence type="predicted"/>
<feature type="compositionally biased region" description="Polar residues" evidence="1">
    <location>
        <begin position="45"/>
        <end position="76"/>
    </location>
</feature>
<dbReference type="AlphaFoldDB" id="A0A1X0QTE4"/>